<feature type="domain" description="LRRCT" evidence="6">
    <location>
        <begin position="378"/>
        <end position="433"/>
    </location>
</feature>
<protein>
    <submittedName>
        <fullName evidence="8 9">Leucine-rich repeat-containing protein 70-like</fullName>
    </submittedName>
</protein>
<dbReference type="Gene3D" id="3.80.10.10">
    <property type="entry name" value="Ribonuclease Inhibitor"/>
    <property type="match status" value="3"/>
</dbReference>
<accession>A0ABM1B2H7</accession>
<evidence type="ECO:0000256" key="4">
    <source>
        <dbReference type="SAM" id="Phobius"/>
    </source>
</evidence>
<dbReference type="RefSeq" id="XP_022240440.1">
    <property type="nucleotide sequence ID" value="XM_022384732.1"/>
</dbReference>
<dbReference type="InterPro" id="IPR032675">
    <property type="entry name" value="LRR_dom_sf"/>
</dbReference>
<dbReference type="InterPro" id="IPR003591">
    <property type="entry name" value="Leu-rich_rpt_typical-subtyp"/>
</dbReference>
<dbReference type="InterPro" id="IPR001611">
    <property type="entry name" value="Leu-rich_rpt"/>
</dbReference>
<evidence type="ECO:0000256" key="5">
    <source>
        <dbReference type="SAM" id="SignalP"/>
    </source>
</evidence>
<evidence type="ECO:0000256" key="3">
    <source>
        <dbReference type="ARBA" id="ARBA00022737"/>
    </source>
</evidence>
<dbReference type="SMART" id="SM00369">
    <property type="entry name" value="LRR_TYP"/>
    <property type="match status" value="10"/>
</dbReference>
<feature type="chain" id="PRO_5045021978" evidence="5">
    <location>
        <begin position="27"/>
        <end position="512"/>
    </location>
</feature>
<sequence length="512" mass="58473">MQRLRGSPGIIVLLFYFICIWKDISGLCPVSCDCDDGNLRAFCNFAKLDVIPITLNPHLKYLSLNNNRIKTTMLSLGVYRNLEHLDISHNELVKLTPFNFIGLRSLQLLNLSSNLISELNNETFLGLESLTELFLDHNLLQSIPDSVFTKLRGLKKLDLSMNRISTILQDSFQGLNNLEYLSLRSSKLTFIPSESFHSLKNLLTLDLGLNSFPSIPENSFSFLNKLTELILDNCGIQEIVYGAFKWLNALKILRLEKNELSEIPTKPLFDVIYLEEIYLGQNKFSTIKSRSFQRLQYLRVIDISDTATLNRVEADSFADNKNLERIVMNYNKKLNYIDASTFRNLHELQEIHLRGNSFQSFDQDLISGGLKVLDIRDNPLVCACDMLWLATYLRAVNLSFSSEEDFSKVRCASPSNLKDKILRELTQSDLGCTLKDHRRPIITGIIVVAVVIMVAIAVVGFKYRKKVTGTLKSRWNTRKKETKYHKTGYLEEDDTILQAAQRPLKIAPVTEL</sequence>
<gene>
    <name evidence="8 9" type="primary">LOC106458497</name>
</gene>
<keyword evidence="4" id="KW-0472">Membrane</keyword>
<dbReference type="SUPFAM" id="SSF52058">
    <property type="entry name" value="L domain-like"/>
    <property type="match status" value="1"/>
</dbReference>
<dbReference type="PANTHER" id="PTHR24366:SF161">
    <property type="entry name" value="TIR DOMAIN-CONTAINING PROTEIN"/>
    <property type="match status" value="1"/>
</dbReference>
<evidence type="ECO:0000259" key="6">
    <source>
        <dbReference type="SMART" id="SM00082"/>
    </source>
</evidence>
<reference evidence="8 9" key="1">
    <citation type="submission" date="2025-05" db="UniProtKB">
        <authorList>
            <consortium name="RefSeq"/>
        </authorList>
    </citation>
    <scope>IDENTIFICATION</scope>
    <source>
        <tissue evidence="8 9">Muscle</tissue>
    </source>
</reference>
<dbReference type="PANTHER" id="PTHR24366">
    <property type="entry name" value="IG(IMMUNOGLOBULIN) AND LRR(LEUCINE RICH REPEAT) DOMAINS"/>
    <property type="match status" value="1"/>
</dbReference>
<evidence type="ECO:0000313" key="7">
    <source>
        <dbReference type="Proteomes" id="UP000694941"/>
    </source>
</evidence>
<evidence type="ECO:0000313" key="9">
    <source>
        <dbReference type="RefSeq" id="XP_022240440.1"/>
    </source>
</evidence>
<dbReference type="SMART" id="SM00082">
    <property type="entry name" value="LRRCT"/>
    <property type="match status" value="1"/>
</dbReference>
<dbReference type="Proteomes" id="UP000694941">
    <property type="component" value="Unplaced"/>
</dbReference>
<dbReference type="Pfam" id="PF00560">
    <property type="entry name" value="LRR_1"/>
    <property type="match status" value="1"/>
</dbReference>
<keyword evidence="1" id="KW-0433">Leucine-rich repeat</keyword>
<keyword evidence="4" id="KW-1133">Transmembrane helix</keyword>
<organism evidence="7 8">
    <name type="scientific">Limulus polyphemus</name>
    <name type="common">Atlantic horseshoe crab</name>
    <dbReference type="NCBI Taxonomy" id="6850"/>
    <lineage>
        <taxon>Eukaryota</taxon>
        <taxon>Metazoa</taxon>
        <taxon>Ecdysozoa</taxon>
        <taxon>Arthropoda</taxon>
        <taxon>Chelicerata</taxon>
        <taxon>Merostomata</taxon>
        <taxon>Xiphosura</taxon>
        <taxon>Limulidae</taxon>
        <taxon>Limulus</taxon>
    </lineage>
</organism>
<feature type="signal peptide" evidence="5">
    <location>
        <begin position="1"/>
        <end position="26"/>
    </location>
</feature>
<feature type="transmembrane region" description="Helical" evidence="4">
    <location>
        <begin position="441"/>
        <end position="463"/>
    </location>
</feature>
<dbReference type="GeneID" id="106458497"/>
<keyword evidence="4" id="KW-0812">Transmembrane</keyword>
<keyword evidence="7" id="KW-1185">Reference proteome</keyword>
<dbReference type="Pfam" id="PF13855">
    <property type="entry name" value="LRR_8"/>
    <property type="match status" value="2"/>
</dbReference>
<dbReference type="PROSITE" id="PS51450">
    <property type="entry name" value="LRR"/>
    <property type="match status" value="4"/>
</dbReference>
<evidence type="ECO:0000256" key="2">
    <source>
        <dbReference type="ARBA" id="ARBA00022729"/>
    </source>
</evidence>
<keyword evidence="3" id="KW-0677">Repeat</keyword>
<name>A0ABM1B2H7_LIMPO</name>
<dbReference type="InterPro" id="IPR000483">
    <property type="entry name" value="Cys-rich_flank_reg_C"/>
</dbReference>
<proteinExistence type="predicted"/>
<evidence type="ECO:0000256" key="1">
    <source>
        <dbReference type="ARBA" id="ARBA00022614"/>
    </source>
</evidence>
<dbReference type="RefSeq" id="XP_013773472.1">
    <property type="nucleotide sequence ID" value="XM_013918018.2"/>
</dbReference>
<evidence type="ECO:0000313" key="8">
    <source>
        <dbReference type="RefSeq" id="XP_013773472.1"/>
    </source>
</evidence>
<dbReference type="Pfam" id="PF01463">
    <property type="entry name" value="LRRCT"/>
    <property type="match status" value="1"/>
</dbReference>
<keyword evidence="2 5" id="KW-0732">Signal</keyword>